<feature type="signal peptide" evidence="2">
    <location>
        <begin position="1"/>
        <end position="19"/>
    </location>
</feature>
<organism evidence="3">
    <name type="scientific">Noctiluca scintillans</name>
    <name type="common">Sea sparkle</name>
    <name type="synonym">Red tide dinoflagellate</name>
    <dbReference type="NCBI Taxonomy" id="2966"/>
    <lineage>
        <taxon>Eukaryota</taxon>
        <taxon>Sar</taxon>
        <taxon>Alveolata</taxon>
        <taxon>Dinophyceae</taxon>
        <taxon>Noctilucales</taxon>
        <taxon>Noctilucaceae</taxon>
        <taxon>Noctiluca</taxon>
    </lineage>
</organism>
<accession>A0A7S0ZMM5</accession>
<feature type="region of interest" description="Disordered" evidence="1">
    <location>
        <begin position="404"/>
        <end position="428"/>
    </location>
</feature>
<sequence>MASSRSFVLFVCATTVVLAVRRILSDDELEVGNGEDSEVKVQWPFKKRFWGTSLVTTTGKTVRKRRRRNTTTTVNADGEGDTDPATVVDTYEDEDAEYEEEDADDQPAVALAPRSRPAKERQPSVPLSSDLPECMDMASFTNQYTDEDTGETVFHGQCEPSASPGAYYSKTLGVQWSCWSEDTPQELRNDGGARDYGFDGACNINDWYKAITPKDVEVCDHVPVDCSPGAARFVGACFSKMSEMWLCLQRPDTVENQNEQQEVVEQFAAGDCKSMAIRNDLTGRFYDGACYFEDKEQDVFMCDTVVATYGQGDAGTCGGGDYDSACFSLVPGVVWQCFPEHLENEGCASTPSSEGNYFGACYFPTHDKYDDAMDASHLQSSSPVALLEQTDAAHWLWSRRRRTEKSTTTSIPTEDVDAGEESDDSDDEFVVPGEVESKRQAHQPFNPILPECTDQASFRHTYTVEETAEVIYSGQCDISTSPGAYFSDSSDDVWSCWSEQTPTSLQDDLHAIEAGFVGACNFGDWHLALEAADAPTCDHVPIDCSPGSKTFWGACHTPLSEKWLCIQQPSEVEDALEQQKVVQTFAGGACRSYAVRDDPEGHMYAGVCAFGDKEQEVYQCDTVDATYEDGNAGTCGGGDYDSACFSLVFGVVWQCFPETLENHGCASTPSSDGMYAGACLFPRADGYDAAKKGHALQVQASASAESHKVPSRQ</sequence>
<keyword evidence="2" id="KW-0732">Signal</keyword>
<name>A0A7S0ZMM5_NOCSC</name>
<feature type="compositionally biased region" description="Acidic residues" evidence="1">
    <location>
        <begin position="414"/>
        <end position="428"/>
    </location>
</feature>
<evidence type="ECO:0000313" key="3">
    <source>
        <dbReference type="EMBL" id="CAD8826693.1"/>
    </source>
</evidence>
<feature type="region of interest" description="Disordered" evidence="1">
    <location>
        <begin position="60"/>
        <end position="132"/>
    </location>
</feature>
<gene>
    <name evidence="3" type="ORF">NSCI0253_LOCUS1039</name>
</gene>
<evidence type="ECO:0000256" key="1">
    <source>
        <dbReference type="SAM" id="MobiDB-lite"/>
    </source>
</evidence>
<dbReference type="EMBL" id="HBFQ01001511">
    <property type="protein sequence ID" value="CAD8826693.1"/>
    <property type="molecule type" value="Transcribed_RNA"/>
</dbReference>
<feature type="chain" id="PRO_5031527090" evidence="2">
    <location>
        <begin position="20"/>
        <end position="713"/>
    </location>
</feature>
<proteinExistence type="predicted"/>
<protein>
    <submittedName>
        <fullName evidence="3">Uncharacterized protein</fullName>
    </submittedName>
</protein>
<reference evidence="3" key="1">
    <citation type="submission" date="2021-01" db="EMBL/GenBank/DDBJ databases">
        <authorList>
            <person name="Corre E."/>
            <person name="Pelletier E."/>
            <person name="Niang G."/>
            <person name="Scheremetjew M."/>
            <person name="Finn R."/>
            <person name="Kale V."/>
            <person name="Holt S."/>
            <person name="Cochrane G."/>
            <person name="Meng A."/>
            <person name="Brown T."/>
            <person name="Cohen L."/>
        </authorList>
    </citation>
    <scope>NUCLEOTIDE SEQUENCE</scope>
</reference>
<evidence type="ECO:0000256" key="2">
    <source>
        <dbReference type="SAM" id="SignalP"/>
    </source>
</evidence>
<feature type="compositionally biased region" description="Acidic residues" evidence="1">
    <location>
        <begin position="90"/>
        <end position="105"/>
    </location>
</feature>
<dbReference type="AlphaFoldDB" id="A0A7S0ZMM5"/>